<organism evidence="4 5">
    <name type="scientific">Lolium multiflorum</name>
    <name type="common">Italian ryegrass</name>
    <name type="synonym">Lolium perenne subsp. multiflorum</name>
    <dbReference type="NCBI Taxonomy" id="4521"/>
    <lineage>
        <taxon>Eukaryota</taxon>
        <taxon>Viridiplantae</taxon>
        <taxon>Streptophyta</taxon>
        <taxon>Embryophyta</taxon>
        <taxon>Tracheophyta</taxon>
        <taxon>Spermatophyta</taxon>
        <taxon>Magnoliopsida</taxon>
        <taxon>Liliopsida</taxon>
        <taxon>Poales</taxon>
        <taxon>Poaceae</taxon>
        <taxon>BOP clade</taxon>
        <taxon>Pooideae</taxon>
        <taxon>Poodae</taxon>
        <taxon>Poeae</taxon>
        <taxon>Poeae Chloroplast Group 2 (Poeae type)</taxon>
        <taxon>Loliodinae</taxon>
        <taxon>Loliinae</taxon>
        <taxon>Lolium</taxon>
    </lineage>
</organism>
<evidence type="ECO:0000313" key="5">
    <source>
        <dbReference type="Proteomes" id="UP001231189"/>
    </source>
</evidence>
<evidence type="ECO:0000256" key="1">
    <source>
        <dbReference type="ARBA" id="ARBA00022603"/>
    </source>
</evidence>
<dbReference type="AlphaFoldDB" id="A0AAD8S225"/>
<protein>
    <submittedName>
        <fullName evidence="4">Uncharacterized protein</fullName>
    </submittedName>
</protein>
<reference evidence="4" key="1">
    <citation type="submission" date="2023-07" db="EMBL/GenBank/DDBJ databases">
        <title>A chromosome-level genome assembly of Lolium multiflorum.</title>
        <authorList>
            <person name="Chen Y."/>
            <person name="Copetti D."/>
            <person name="Kolliker R."/>
            <person name="Studer B."/>
        </authorList>
    </citation>
    <scope>NUCLEOTIDE SEQUENCE</scope>
    <source>
        <strain evidence="4">02402/16</strain>
        <tissue evidence="4">Leaf</tissue>
    </source>
</reference>
<accession>A0AAD8S225</accession>
<dbReference type="GO" id="GO:0032259">
    <property type="term" value="P:methylation"/>
    <property type="evidence" value="ECO:0007669"/>
    <property type="project" value="UniProtKB-KW"/>
</dbReference>
<dbReference type="Pfam" id="PF05891">
    <property type="entry name" value="Methyltransf_PK"/>
    <property type="match status" value="1"/>
</dbReference>
<keyword evidence="1" id="KW-0489">Methyltransferase</keyword>
<keyword evidence="3" id="KW-0949">S-adenosyl-L-methionine</keyword>
<keyword evidence="2" id="KW-0808">Transferase</keyword>
<keyword evidence="5" id="KW-1185">Reference proteome</keyword>
<dbReference type="EMBL" id="JAUUTY010000004">
    <property type="protein sequence ID" value="KAK1643498.1"/>
    <property type="molecule type" value="Genomic_DNA"/>
</dbReference>
<name>A0AAD8S225_LOLMU</name>
<dbReference type="Proteomes" id="UP001231189">
    <property type="component" value="Unassembled WGS sequence"/>
</dbReference>
<gene>
    <name evidence="4" type="ORF">QYE76_061303</name>
</gene>
<evidence type="ECO:0000256" key="3">
    <source>
        <dbReference type="ARBA" id="ARBA00022691"/>
    </source>
</evidence>
<evidence type="ECO:0000256" key="2">
    <source>
        <dbReference type="ARBA" id="ARBA00022679"/>
    </source>
</evidence>
<dbReference type="GO" id="GO:0008276">
    <property type="term" value="F:protein methyltransferase activity"/>
    <property type="evidence" value="ECO:0007669"/>
    <property type="project" value="UniProtKB-ARBA"/>
</dbReference>
<evidence type="ECO:0000313" key="4">
    <source>
        <dbReference type="EMBL" id="KAK1643498.1"/>
    </source>
</evidence>
<comment type="caution">
    <text evidence="4">The sequence shown here is derived from an EMBL/GenBank/DDBJ whole genome shotgun (WGS) entry which is preliminary data.</text>
</comment>
<dbReference type="InterPro" id="IPR008576">
    <property type="entry name" value="MeTrfase_NTM1"/>
</dbReference>
<proteinExistence type="predicted"/>
<sequence>MDGRALPALRSSVSGATIHRALPSDPGLAMHPAPRLLGMPHTLAADATKLRLGLRRLTLRCPVRPCVSDAQYDHVPTRILATRCLPWQRRSSSTPRGAAGVHAHRRRTTTHRFNAVKSQGVEASTEGILVGYGCVNDADVKGSDAFLRPLLAERFSGAKRHLVALGSRVDAGR</sequence>